<dbReference type="Gene3D" id="3.90.640.10">
    <property type="entry name" value="Actin, Chain A, domain 4"/>
    <property type="match status" value="1"/>
</dbReference>
<feature type="compositionally biased region" description="Basic residues" evidence="9">
    <location>
        <begin position="508"/>
        <end position="518"/>
    </location>
</feature>
<dbReference type="Proteomes" id="UP000262583">
    <property type="component" value="Chromosome"/>
</dbReference>
<dbReference type="FunFam" id="3.30.420.40:FF:000004">
    <property type="entry name" value="Molecular chaperone DnaK"/>
    <property type="match status" value="1"/>
</dbReference>
<dbReference type="InterPro" id="IPR000719">
    <property type="entry name" value="Prot_kinase_dom"/>
</dbReference>
<dbReference type="FunFam" id="1.10.510.10:FF:000021">
    <property type="entry name" value="Serine/threonine protein kinase"/>
    <property type="match status" value="1"/>
</dbReference>
<evidence type="ECO:0000256" key="8">
    <source>
        <dbReference type="ARBA" id="ARBA00023186"/>
    </source>
</evidence>
<dbReference type="Gene3D" id="3.30.200.20">
    <property type="entry name" value="Phosphorylase Kinase, domain 1"/>
    <property type="match status" value="1"/>
</dbReference>
<dbReference type="InterPro" id="IPR011009">
    <property type="entry name" value="Kinase-like_dom_sf"/>
</dbReference>
<keyword evidence="4" id="KW-0808">Transferase</keyword>
<dbReference type="SMART" id="SM00220">
    <property type="entry name" value="S_TKc"/>
    <property type="match status" value="1"/>
</dbReference>
<keyword evidence="5" id="KW-0547">Nucleotide-binding</keyword>
<dbReference type="EMBL" id="CP030759">
    <property type="protein sequence ID" value="AXA36776.1"/>
    <property type="molecule type" value="Genomic_DNA"/>
</dbReference>
<sequence>MANDIVIGIDLGTTNSVVAVVEGDEPKVLTNAEGSTRTPSVVAFPDPNGPPLVGELAKRQATIHPQNTIFSIKRLMGRSLADVQNLGIEVPYDLAEEDGQLVVRIGETCYTPTQMSAYILAKLKKTAEEYFGEPVDKAVITVPAYFDDLQRQATYEAGELAGLQVLRLLNEPTAAAMAYGLGRSRDERVAVYDFGGGTFDLTLLDISNNAFEVLTSVGDTHLGGDDIDALIVNHLLRAICQKVGHDFSPDAMVRQRLKEAAEQAKCELSLSRQATIYLPFLTYVGSEPVHLEYVLTRDELERMIAPLVERTIECCKKALQSCNLTPDDIDRVVMVGGSCRIPYVQDRVEDFFGIAPFKGINPDEVVAVGAAMQGAILVGRLKEVVLLDVTPHSLGIEVEDGKVSRIIEKNSTIPIKAAKLFTTTEDNQEMVIVHVLQGEGETVENCRSLGKFVLTGIQQAKAGLPRIQVTFHINADGMVEVSAEDLATRQQKAISLAIAPGDEEPPRERKRRGTRRQPAKQPTSPEVVAAPPPRTAEKANAQIHVERFHTAAFRPLRKGDTVARSDEHASHATKQPASPTGTQQPLPDTADKTWPEIPHPSELELTPTTAQLLEQLASGEASATSLSAEVVKAAQAELENLLATTPGNQAAREWLIRLLVLNGDISEATRELREWLQQPASLNPRALLRCVEYLEQTTAPSDAIVEIRLRALSALGRYEEALELIDNLYRGKDVPQEILQLEADLCKSALIVSPSPKIEFRLGRALVRLGHIEQAVPYFQSCSSASELRKSANHALALCYWKKGLLYLAWQKLQAMEPDDEVKDMMYRLALDMIQSGDLQNAREVLERLEGLEPNYRDVRAQLARLRENSTSQLAAPTSIAEANEAFANSRFMILEEINRGSMGVVYRARDKILDEIVALKVLNDYLANDPNAVERFKSEARAAKRLSHPHIVRIHDMFEIGPKKVLSMEYIEGRDLKTILHERGRLEPTEVVRIAKAVGEALAYAHELQIIHRDIKPANIMVTNTNQVKVTDFGIAKILQAGREVTRSGSQIIGTPLYMAPEQIRGDQVDARTDIYSLGVTLYELLNGLPPFYEGNIEYHHLHTTPPPFTIELPMELAQIILRCLSKSPDSRFQSAPELLEALESVEL</sequence>
<dbReference type="PROSITE" id="PS00329">
    <property type="entry name" value="HSP70_2"/>
    <property type="match status" value="1"/>
</dbReference>
<dbReference type="InterPro" id="IPR029047">
    <property type="entry name" value="HSP70_peptide-bd_sf"/>
</dbReference>
<dbReference type="Gene3D" id="1.25.40.10">
    <property type="entry name" value="Tetratricopeptide repeat domain"/>
    <property type="match status" value="1"/>
</dbReference>
<evidence type="ECO:0000259" key="10">
    <source>
        <dbReference type="PROSITE" id="PS50011"/>
    </source>
</evidence>
<keyword evidence="3" id="KW-0723">Serine/threonine-protein kinase</keyword>
<feature type="compositionally biased region" description="Basic and acidic residues" evidence="9">
    <location>
        <begin position="589"/>
        <end position="602"/>
    </location>
</feature>
<dbReference type="SUPFAM" id="SSF53067">
    <property type="entry name" value="Actin-like ATPase domain"/>
    <property type="match status" value="2"/>
</dbReference>
<reference evidence="11 12" key="1">
    <citation type="submission" date="2018-05" db="EMBL/GenBank/DDBJ databases">
        <title>A metagenomic window into the 2 km-deep terrestrial subsurface aquifer revealed taxonomically and functionally diverse microbial community comprising novel uncultured bacterial lineages.</title>
        <authorList>
            <person name="Kadnikov V.V."/>
            <person name="Mardanov A.V."/>
            <person name="Beletsky A.V."/>
            <person name="Banks D."/>
            <person name="Pimenov N.V."/>
            <person name="Frank Y.A."/>
            <person name="Karnachuk O.V."/>
            <person name="Ravin N.V."/>
        </authorList>
    </citation>
    <scope>NUCLEOTIDE SEQUENCE [LARGE SCALE GENOMIC DNA]</scope>
    <source>
        <strain evidence="11">BY</strain>
    </source>
</reference>
<dbReference type="InterPro" id="IPR013126">
    <property type="entry name" value="Hsp_70_fam"/>
</dbReference>
<dbReference type="EC" id="2.7.11.1" evidence="2"/>
<dbReference type="FunFam" id="3.90.640.10:FF:000003">
    <property type="entry name" value="Molecular chaperone DnaK"/>
    <property type="match status" value="1"/>
</dbReference>
<keyword evidence="7" id="KW-0067">ATP-binding</keyword>
<evidence type="ECO:0000256" key="1">
    <source>
        <dbReference type="ARBA" id="ARBA00007381"/>
    </source>
</evidence>
<dbReference type="GO" id="GO:0005524">
    <property type="term" value="F:ATP binding"/>
    <property type="evidence" value="ECO:0007669"/>
    <property type="project" value="UniProtKB-KW"/>
</dbReference>
<keyword evidence="8" id="KW-0143">Chaperone</keyword>
<dbReference type="PROSITE" id="PS00108">
    <property type="entry name" value="PROTEIN_KINASE_ST"/>
    <property type="match status" value="1"/>
</dbReference>
<gene>
    <name evidence="11" type="ORF">BRCON_1999</name>
</gene>
<organism evidence="11 12">
    <name type="scientific">Sumerlaea chitinivorans</name>
    <dbReference type="NCBI Taxonomy" id="2250252"/>
    <lineage>
        <taxon>Bacteria</taxon>
        <taxon>Candidatus Sumerlaeota</taxon>
        <taxon>Candidatus Sumerlaeia</taxon>
        <taxon>Candidatus Sumerlaeales</taxon>
        <taxon>Candidatus Sumerlaeaceae</taxon>
        <taxon>Candidatus Sumerlaea</taxon>
    </lineage>
</organism>
<dbReference type="GO" id="GO:0004674">
    <property type="term" value="F:protein serine/threonine kinase activity"/>
    <property type="evidence" value="ECO:0007669"/>
    <property type="project" value="UniProtKB-KW"/>
</dbReference>
<evidence type="ECO:0000313" key="11">
    <source>
        <dbReference type="EMBL" id="AXA36776.1"/>
    </source>
</evidence>
<dbReference type="NCBIfam" id="NF001413">
    <property type="entry name" value="PRK00290.1"/>
    <property type="match status" value="1"/>
</dbReference>
<feature type="domain" description="Protein kinase" evidence="10">
    <location>
        <begin position="892"/>
        <end position="1147"/>
    </location>
</feature>
<dbReference type="InterPro" id="IPR043129">
    <property type="entry name" value="ATPase_NBD"/>
</dbReference>
<evidence type="ECO:0000313" key="12">
    <source>
        <dbReference type="Proteomes" id="UP000262583"/>
    </source>
</evidence>
<dbReference type="PRINTS" id="PR00301">
    <property type="entry name" value="HEATSHOCK70"/>
</dbReference>
<dbReference type="CDD" id="cd10234">
    <property type="entry name" value="ASKHA_NBD_HSP70_DnaK-like"/>
    <property type="match status" value="1"/>
</dbReference>
<dbReference type="PROSITE" id="PS00297">
    <property type="entry name" value="HSP70_1"/>
    <property type="match status" value="1"/>
</dbReference>
<dbReference type="SUPFAM" id="SSF48452">
    <property type="entry name" value="TPR-like"/>
    <property type="match status" value="1"/>
</dbReference>
<dbReference type="InterPro" id="IPR011990">
    <property type="entry name" value="TPR-like_helical_dom_sf"/>
</dbReference>
<feature type="region of interest" description="Disordered" evidence="9">
    <location>
        <begin position="495"/>
        <end position="533"/>
    </location>
</feature>
<dbReference type="Gene3D" id="1.10.510.10">
    <property type="entry name" value="Transferase(Phosphotransferase) domain 1"/>
    <property type="match status" value="1"/>
</dbReference>
<accession>A0A2Z4Y6Z5</accession>
<dbReference type="InterPro" id="IPR008271">
    <property type="entry name" value="Ser/Thr_kinase_AS"/>
</dbReference>
<dbReference type="KEGG" id="schv:BRCON_1999"/>
<evidence type="ECO:0000256" key="2">
    <source>
        <dbReference type="ARBA" id="ARBA00012513"/>
    </source>
</evidence>
<keyword evidence="6" id="KW-0418">Kinase</keyword>
<evidence type="ECO:0000256" key="3">
    <source>
        <dbReference type="ARBA" id="ARBA00022527"/>
    </source>
</evidence>
<feature type="compositionally biased region" description="Basic and acidic residues" evidence="9">
    <location>
        <begin position="557"/>
        <end position="570"/>
    </location>
</feature>
<name>A0A2Z4Y6Z5_SUMC1</name>
<dbReference type="SUPFAM" id="SSF56112">
    <property type="entry name" value="Protein kinase-like (PK-like)"/>
    <property type="match status" value="1"/>
</dbReference>
<evidence type="ECO:0000256" key="5">
    <source>
        <dbReference type="ARBA" id="ARBA00022741"/>
    </source>
</evidence>
<dbReference type="InterPro" id="IPR018181">
    <property type="entry name" value="Heat_shock_70_CS"/>
</dbReference>
<evidence type="ECO:0000256" key="9">
    <source>
        <dbReference type="SAM" id="MobiDB-lite"/>
    </source>
</evidence>
<dbReference type="CDD" id="cd14014">
    <property type="entry name" value="STKc_PknB_like"/>
    <property type="match status" value="1"/>
</dbReference>
<dbReference type="Gene3D" id="2.60.34.10">
    <property type="entry name" value="Substrate Binding Domain Of DNAk, Chain A, domain 1"/>
    <property type="match status" value="1"/>
</dbReference>
<protein>
    <recommendedName>
        <fullName evidence="2">non-specific serine/threonine protein kinase</fullName>
        <ecNumber evidence="2">2.7.11.1</ecNumber>
    </recommendedName>
</protein>
<evidence type="ECO:0000256" key="7">
    <source>
        <dbReference type="ARBA" id="ARBA00022840"/>
    </source>
</evidence>
<dbReference type="PROSITE" id="PS50011">
    <property type="entry name" value="PROTEIN_KINASE_DOM"/>
    <property type="match status" value="1"/>
</dbReference>
<dbReference type="SUPFAM" id="SSF100920">
    <property type="entry name" value="Heat shock protein 70kD (HSP70), peptide-binding domain"/>
    <property type="match status" value="1"/>
</dbReference>
<feature type="region of interest" description="Disordered" evidence="9">
    <location>
        <begin position="547"/>
        <end position="602"/>
    </location>
</feature>
<dbReference type="Pfam" id="PF00012">
    <property type="entry name" value="HSP70"/>
    <property type="match status" value="1"/>
</dbReference>
<proteinExistence type="inferred from homology"/>
<evidence type="ECO:0000256" key="6">
    <source>
        <dbReference type="ARBA" id="ARBA00022777"/>
    </source>
</evidence>
<dbReference type="AlphaFoldDB" id="A0A2Z4Y6Z5"/>
<evidence type="ECO:0000256" key="4">
    <source>
        <dbReference type="ARBA" id="ARBA00022679"/>
    </source>
</evidence>
<dbReference type="PANTHER" id="PTHR19375">
    <property type="entry name" value="HEAT SHOCK PROTEIN 70KDA"/>
    <property type="match status" value="1"/>
</dbReference>
<dbReference type="Gene3D" id="3.30.420.40">
    <property type="match status" value="2"/>
</dbReference>
<dbReference type="Pfam" id="PF00069">
    <property type="entry name" value="Pkinase"/>
    <property type="match status" value="1"/>
</dbReference>
<dbReference type="GO" id="GO:0140662">
    <property type="term" value="F:ATP-dependent protein folding chaperone"/>
    <property type="evidence" value="ECO:0007669"/>
    <property type="project" value="InterPro"/>
</dbReference>
<feature type="compositionally biased region" description="Polar residues" evidence="9">
    <location>
        <begin position="572"/>
        <end position="586"/>
    </location>
</feature>
<comment type="similarity">
    <text evidence="1">Belongs to the heat shock protein 70 family.</text>
</comment>